<feature type="transmembrane region" description="Helical" evidence="6">
    <location>
        <begin position="82"/>
        <end position="102"/>
    </location>
</feature>
<feature type="transmembrane region" description="Helical" evidence="6">
    <location>
        <begin position="231"/>
        <end position="252"/>
    </location>
</feature>
<dbReference type="AlphaFoldDB" id="A0A3L9LC96"/>
<dbReference type="CDD" id="cd06574">
    <property type="entry name" value="TM_PBP1_branched-chain-AA_like"/>
    <property type="match status" value="1"/>
</dbReference>
<evidence type="ECO:0000256" key="5">
    <source>
        <dbReference type="ARBA" id="ARBA00023136"/>
    </source>
</evidence>
<comment type="subcellular location">
    <subcellularLocation>
        <location evidence="1">Cell membrane</location>
        <topology evidence="1">Multi-pass membrane protein</topology>
    </subcellularLocation>
</comment>
<dbReference type="RefSeq" id="WP_121864427.1">
    <property type="nucleotide sequence ID" value="NZ_RDEX01000001.1"/>
</dbReference>
<evidence type="ECO:0000313" key="8">
    <source>
        <dbReference type="Proteomes" id="UP000277871"/>
    </source>
</evidence>
<reference evidence="7 8" key="1">
    <citation type="submission" date="2018-10" db="EMBL/GenBank/DDBJ databases">
        <title>Kocuria tytonicola, new bacteria from the preen glands of American barn owls (Tyto furcata).</title>
        <authorList>
            <person name="Braun M.S."/>
            <person name="Wang E."/>
            <person name="Zimmermann S."/>
            <person name="Boutin S."/>
            <person name="Wagner H."/>
            <person name="Wink M."/>
        </authorList>
    </citation>
    <scope>NUCLEOTIDE SEQUENCE [LARGE SCALE GENOMIC DNA]</scope>
    <source>
        <strain evidence="7 8">473</strain>
    </source>
</reference>
<evidence type="ECO:0000313" key="7">
    <source>
        <dbReference type="EMBL" id="RLY94647.1"/>
    </source>
</evidence>
<dbReference type="InterPro" id="IPR001851">
    <property type="entry name" value="ABC_transp_permease"/>
</dbReference>
<evidence type="ECO:0000256" key="4">
    <source>
        <dbReference type="ARBA" id="ARBA00022989"/>
    </source>
</evidence>
<evidence type="ECO:0000256" key="2">
    <source>
        <dbReference type="ARBA" id="ARBA00022475"/>
    </source>
</evidence>
<gene>
    <name evidence="7" type="ORF">EAE32_05690</name>
</gene>
<sequence length="322" mass="33523">MIAGIELGLIYAVMALGVYLTFRVLDFPDLTVDQSFTSGAASAAMVILHGGSPWIATVVGFVVGGLAGLITALLHTKARINGLLAGILTMTALYSVNLRVMGGKANLALLREDTVFTPLREAGLQGTVTGVLLLLAGVVLVKLVLDWFLYTDAGLAMQATGDNPDMIRSFGVNTDGQKILGLCLSNALVGLSGALIAQYQGFADIGMGIGMIVVGLASVILGQGIFGSRTVVVATLAVILGSVLYRLVITVALQAGLNPSDMKLISAVLVVLALVLPQLSVFKRWKRRRTLRAAQEVQADVSSSTEHPVTAAIAVPSARRGA</sequence>
<dbReference type="PANTHER" id="PTHR32196">
    <property type="entry name" value="ABC TRANSPORTER PERMEASE PROTEIN YPHD-RELATED-RELATED"/>
    <property type="match status" value="1"/>
</dbReference>
<feature type="transmembrane region" description="Helical" evidence="6">
    <location>
        <begin position="122"/>
        <end position="145"/>
    </location>
</feature>
<dbReference type="PANTHER" id="PTHR32196:SF69">
    <property type="entry name" value="BRANCHED-CHAIN AMINO ACID TRANSPORT SYSTEM, PERMEASE PROTEIN"/>
    <property type="match status" value="1"/>
</dbReference>
<dbReference type="Proteomes" id="UP000277871">
    <property type="component" value="Unassembled WGS sequence"/>
</dbReference>
<keyword evidence="3 6" id="KW-0812">Transmembrane</keyword>
<evidence type="ECO:0000256" key="3">
    <source>
        <dbReference type="ARBA" id="ARBA00022692"/>
    </source>
</evidence>
<keyword evidence="4 6" id="KW-1133">Transmembrane helix</keyword>
<feature type="transmembrane region" description="Helical" evidence="6">
    <location>
        <begin position="7"/>
        <end position="25"/>
    </location>
</feature>
<accession>A0A3L9LC96</accession>
<keyword evidence="2" id="KW-1003">Cell membrane</keyword>
<proteinExistence type="predicted"/>
<dbReference type="GO" id="GO:0022857">
    <property type="term" value="F:transmembrane transporter activity"/>
    <property type="evidence" value="ECO:0007669"/>
    <property type="project" value="InterPro"/>
</dbReference>
<feature type="transmembrane region" description="Helical" evidence="6">
    <location>
        <begin position="179"/>
        <end position="199"/>
    </location>
</feature>
<dbReference type="Pfam" id="PF02653">
    <property type="entry name" value="BPD_transp_2"/>
    <property type="match status" value="1"/>
</dbReference>
<feature type="transmembrane region" description="Helical" evidence="6">
    <location>
        <begin position="54"/>
        <end position="75"/>
    </location>
</feature>
<dbReference type="GO" id="GO:0005886">
    <property type="term" value="C:plasma membrane"/>
    <property type="evidence" value="ECO:0007669"/>
    <property type="project" value="UniProtKB-SubCell"/>
</dbReference>
<name>A0A3L9LC96_9MICC</name>
<feature type="transmembrane region" description="Helical" evidence="6">
    <location>
        <begin position="264"/>
        <end position="282"/>
    </location>
</feature>
<evidence type="ECO:0000256" key="6">
    <source>
        <dbReference type="SAM" id="Phobius"/>
    </source>
</evidence>
<organism evidence="7 8">
    <name type="scientific">Kocuria tytonicola</name>
    <dbReference type="NCBI Taxonomy" id="2055946"/>
    <lineage>
        <taxon>Bacteria</taxon>
        <taxon>Bacillati</taxon>
        <taxon>Actinomycetota</taxon>
        <taxon>Actinomycetes</taxon>
        <taxon>Micrococcales</taxon>
        <taxon>Micrococcaceae</taxon>
        <taxon>Kocuria</taxon>
    </lineage>
</organism>
<keyword evidence="5 6" id="KW-0472">Membrane</keyword>
<protein>
    <submittedName>
        <fullName evidence="7">ABC transporter permease</fullName>
    </submittedName>
</protein>
<feature type="transmembrane region" description="Helical" evidence="6">
    <location>
        <begin position="205"/>
        <end position="226"/>
    </location>
</feature>
<keyword evidence="8" id="KW-1185">Reference proteome</keyword>
<evidence type="ECO:0000256" key="1">
    <source>
        <dbReference type="ARBA" id="ARBA00004651"/>
    </source>
</evidence>
<comment type="caution">
    <text evidence="7">The sequence shown here is derived from an EMBL/GenBank/DDBJ whole genome shotgun (WGS) entry which is preliminary data.</text>
</comment>
<dbReference type="EMBL" id="RDEX01000001">
    <property type="protein sequence ID" value="RLY94647.1"/>
    <property type="molecule type" value="Genomic_DNA"/>
</dbReference>